<gene>
    <name evidence="1" type="ORF">SAMN04488027_10860</name>
</gene>
<sequence length="285" mass="33691">MKITDVFNKSYAKVIKEKEEETLEKLRQAYDQKLLFHDIRYDIDNQLNDDYRDSLNENELNEAYDFFRKSLAKYRGSNDEKINLVLTNDLNQYYEKNNFKIEYKTLVSIIASSKSLHDIAINFSNNASAYKSMFQLNDFTEFTLSERIDFEVSRKLDLKANPEKKTKRKGKDWSKEIEETKELLKAFTEDDKKVLLKAFNIFIKRGDVPTTELIKLTLIISNINDLDIFYKKPSDTYLYPMISRAFSEKEMKSLQNLKETLRALELTAFVQNIGHIKREFLLSKK</sequence>
<accession>A0A1G7XEP8</accession>
<dbReference type="AlphaFoldDB" id="A0A1G7XEP8"/>
<dbReference type="Proteomes" id="UP000199296">
    <property type="component" value="Unassembled WGS sequence"/>
</dbReference>
<dbReference type="STRING" id="470826.SAMN04488027_10860"/>
<name>A0A1G7XEP8_9FLAO</name>
<organism evidence="1 2">
    <name type="scientific">Psychroflexus sediminis</name>
    <dbReference type="NCBI Taxonomy" id="470826"/>
    <lineage>
        <taxon>Bacteria</taxon>
        <taxon>Pseudomonadati</taxon>
        <taxon>Bacteroidota</taxon>
        <taxon>Flavobacteriia</taxon>
        <taxon>Flavobacteriales</taxon>
        <taxon>Flavobacteriaceae</taxon>
        <taxon>Psychroflexus</taxon>
    </lineage>
</organism>
<keyword evidence="2" id="KW-1185">Reference proteome</keyword>
<dbReference type="EMBL" id="FNCW01000008">
    <property type="protein sequence ID" value="SDG82614.1"/>
    <property type="molecule type" value="Genomic_DNA"/>
</dbReference>
<proteinExistence type="predicted"/>
<dbReference type="RefSeq" id="WP_093368137.1">
    <property type="nucleotide sequence ID" value="NZ_FNCW01000008.1"/>
</dbReference>
<evidence type="ECO:0000313" key="2">
    <source>
        <dbReference type="Proteomes" id="UP000199296"/>
    </source>
</evidence>
<evidence type="ECO:0000313" key="1">
    <source>
        <dbReference type="EMBL" id="SDG82614.1"/>
    </source>
</evidence>
<protein>
    <submittedName>
        <fullName evidence="1">Uncharacterized protein</fullName>
    </submittedName>
</protein>
<reference evidence="1 2" key="1">
    <citation type="submission" date="2016-10" db="EMBL/GenBank/DDBJ databases">
        <authorList>
            <person name="de Groot N.N."/>
        </authorList>
    </citation>
    <scope>NUCLEOTIDE SEQUENCE [LARGE SCALE GENOMIC DNA]</scope>
    <source>
        <strain evidence="1 2">DSM 19803</strain>
    </source>
</reference>